<accession>A0A7K1UIJ1</accession>
<dbReference type="Pfam" id="PF00108">
    <property type="entry name" value="Thiolase_N"/>
    <property type="match status" value="1"/>
</dbReference>
<dbReference type="OrthoDB" id="9785768at2"/>
<dbReference type="AlphaFoldDB" id="A0A7K1UIJ1"/>
<protein>
    <submittedName>
        <fullName evidence="3">Thiolase domain-containing protein</fullName>
    </submittedName>
</protein>
<evidence type="ECO:0000313" key="4">
    <source>
        <dbReference type="Proteomes" id="UP000460157"/>
    </source>
</evidence>
<evidence type="ECO:0000313" key="3">
    <source>
        <dbReference type="EMBL" id="MVT26295.1"/>
    </source>
</evidence>
<sequence>MTISTHILGWAHTKFGKHPGQDLEGLMAQVSEAAVTHAGLEPQDIDAISVGVFNNGFSRQGFEAALVGAGSPALAQIPATRYENACATGSAALHGAITQIEARRARAVLVIGAETMTNAPGAEANSNLLSASHRKSEEALGSFAGVFAQLADMYAERYGDPRKPMARVAAKNHRNGATNPYAHLRKDLGYDFCAKESDRNPTVVGRLLRTDCSMVSDGAAAMVLSSEDIALTSPRPTVAVRGRAQANESLALASRQDPLDFAGPRRAFHGALNEAGMSLNDLDFLETHDCFTIAEMLHYEAFGIAEPGGAGHVLEAGETDRDGRLPVNVSGGLKAKGHPIGATGVSQHIMAAMQLTGEAGDMQLRRASRAAVFNMGGSAVANYATVLESTI</sequence>
<evidence type="ECO:0000259" key="1">
    <source>
        <dbReference type="Pfam" id="PF00108"/>
    </source>
</evidence>
<name>A0A7K1UIJ1_9MICC</name>
<feature type="domain" description="Thiolase N-terminal" evidence="1">
    <location>
        <begin position="10"/>
        <end position="228"/>
    </location>
</feature>
<dbReference type="InterPro" id="IPR055140">
    <property type="entry name" value="Thiolase_C_2"/>
</dbReference>
<dbReference type="SUPFAM" id="SSF53901">
    <property type="entry name" value="Thiolase-like"/>
    <property type="match status" value="2"/>
</dbReference>
<dbReference type="Proteomes" id="UP000460157">
    <property type="component" value="Unassembled WGS sequence"/>
</dbReference>
<dbReference type="InterPro" id="IPR016039">
    <property type="entry name" value="Thiolase-like"/>
</dbReference>
<evidence type="ECO:0000259" key="2">
    <source>
        <dbReference type="Pfam" id="PF22691"/>
    </source>
</evidence>
<dbReference type="PANTHER" id="PTHR42870:SF1">
    <property type="entry name" value="NON-SPECIFIC LIPID-TRANSFER PROTEIN-LIKE 2"/>
    <property type="match status" value="1"/>
</dbReference>
<organism evidence="3 4">
    <name type="scientific">Nesterenkonia alkaliphila</name>
    <dbReference type="NCBI Taxonomy" id="1463631"/>
    <lineage>
        <taxon>Bacteria</taxon>
        <taxon>Bacillati</taxon>
        <taxon>Actinomycetota</taxon>
        <taxon>Actinomycetes</taxon>
        <taxon>Micrococcales</taxon>
        <taxon>Micrococcaceae</taxon>
        <taxon>Nesterenkonia</taxon>
    </lineage>
</organism>
<dbReference type="PIRSF" id="PIRSF000429">
    <property type="entry name" value="Ac-CoA_Ac_transf"/>
    <property type="match status" value="1"/>
</dbReference>
<dbReference type="RefSeq" id="WP_157323108.1">
    <property type="nucleotide sequence ID" value="NZ_BMFX01000047.1"/>
</dbReference>
<gene>
    <name evidence="3" type="ORF">GNZ21_07985</name>
</gene>
<dbReference type="Pfam" id="PF22691">
    <property type="entry name" value="Thiolase_C_1"/>
    <property type="match status" value="1"/>
</dbReference>
<keyword evidence="4" id="KW-1185">Reference proteome</keyword>
<dbReference type="InterPro" id="IPR020616">
    <property type="entry name" value="Thiolase_N"/>
</dbReference>
<reference evidence="3 4" key="1">
    <citation type="submission" date="2019-12" db="EMBL/GenBank/DDBJ databases">
        <title>Nesterenkonia muleiensis sp. nov., a novel actinobacterium isolated from sap of Populus euphratica.</title>
        <authorList>
            <person name="Wang R."/>
        </authorList>
    </citation>
    <scope>NUCLEOTIDE SEQUENCE [LARGE SCALE GENOMIC DNA]</scope>
    <source>
        <strain evidence="3 4">F10</strain>
    </source>
</reference>
<proteinExistence type="predicted"/>
<comment type="caution">
    <text evidence="3">The sequence shown here is derived from an EMBL/GenBank/DDBJ whole genome shotgun (WGS) entry which is preliminary data.</text>
</comment>
<dbReference type="CDD" id="cd00829">
    <property type="entry name" value="SCP-x_thiolase"/>
    <property type="match status" value="1"/>
</dbReference>
<dbReference type="NCBIfam" id="NF005704">
    <property type="entry name" value="PRK07516.1"/>
    <property type="match status" value="1"/>
</dbReference>
<dbReference type="Gene3D" id="3.40.47.10">
    <property type="match status" value="1"/>
</dbReference>
<dbReference type="EMBL" id="WRPM01000058">
    <property type="protein sequence ID" value="MVT26295.1"/>
    <property type="molecule type" value="Genomic_DNA"/>
</dbReference>
<feature type="domain" description="Thiolase C-terminal" evidence="2">
    <location>
        <begin position="244"/>
        <end position="388"/>
    </location>
</feature>
<dbReference type="GO" id="GO:0016747">
    <property type="term" value="F:acyltransferase activity, transferring groups other than amino-acyl groups"/>
    <property type="evidence" value="ECO:0007669"/>
    <property type="project" value="InterPro"/>
</dbReference>
<dbReference type="PANTHER" id="PTHR42870">
    <property type="entry name" value="ACETYL-COA C-ACETYLTRANSFERASE"/>
    <property type="match status" value="1"/>
</dbReference>
<dbReference type="InterPro" id="IPR002155">
    <property type="entry name" value="Thiolase"/>
</dbReference>